<name>A0A7J8EEL5_MOLMO</name>
<accession>A0A7J8EEL5</accession>
<keyword evidence="2" id="KW-1185">Reference proteome</keyword>
<dbReference type="EMBL" id="JACASF010000014">
    <property type="protein sequence ID" value="KAF6433843.1"/>
    <property type="molecule type" value="Genomic_DNA"/>
</dbReference>
<evidence type="ECO:0000313" key="1">
    <source>
        <dbReference type="EMBL" id="KAF6433843.1"/>
    </source>
</evidence>
<protein>
    <submittedName>
        <fullName evidence="1">Uncharacterized protein</fullName>
    </submittedName>
</protein>
<dbReference type="Proteomes" id="UP000550707">
    <property type="component" value="Unassembled WGS sequence"/>
</dbReference>
<organism evidence="1 2">
    <name type="scientific">Molossus molossus</name>
    <name type="common">Pallas' mastiff bat</name>
    <name type="synonym">Vespertilio molossus</name>
    <dbReference type="NCBI Taxonomy" id="27622"/>
    <lineage>
        <taxon>Eukaryota</taxon>
        <taxon>Metazoa</taxon>
        <taxon>Chordata</taxon>
        <taxon>Craniata</taxon>
        <taxon>Vertebrata</taxon>
        <taxon>Euteleostomi</taxon>
        <taxon>Mammalia</taxon>
        <taxon>Eutheria</taxon>
        <taxon>Laurasiatheria</taxon>
        <taxon>Chiroptera</taxon>
        <taxon>Yangochiroptera</taxon>
        <taxon>Molossidae</taxon>
        <taxon>Molossus</taxon>
    </lineage>
</organism>
<evidence type="ECO:0000313" key="2">
    <source>
        <dbReference type="Proteomes" id="UP000550707"/>
    </source>
</evidence>
<comment type="caution">
    <text evidence="1">The sequence shown here is derived from an EMBL/GenBank/DDBJ whole genome shotgun (WGS) entry which is preliminary data.</text>
</comment>
<reference evidence="1 2" key="1">
    <citation type="journal article" date="2020" name="Nature">
        <title>Six reference-quality genomes reveal evolution of bat adaptations.</title>
        <authorList>
            <person name="Jebb D."/>
            <person name="Huang Z."/>
            <person name="Pippel M."/>
            <person name="Hughes G.M."/>
            <person name="Lavrichenko K."/>
            <person name="Devanna P."/>
            <person name="Winkler S."/>
            <person name="Jermiin L.S."/>
            <person name="Skirmuntt E.C."/>
            <person name="Katzourakis A."/>
            <person name="Burkitt-Gray L."/>
            <person name="Ray D.A."/>
            <person name="Sullivan K.A.M."/>
            <person name="Roscito J.G."/>
            <person name="Kirilenko B.M."/>
            <person name="Davalos L.M."/>
            <person name="Corthals A.P."/>
            <person name="Power M.L."/>
            <person name="Jones G."/>
            <person name="Ransome R.D."/>
            <person name="Dechmann D.K.N."/>
            <person name="Locatelli A.G."/>
            <person name="Puechmaille S.J."/>
            <person name="Fedrigo O."/>
            <person name="Jarvis E.D."/>
            <person name="Hiller M."/>
            <person name="Vernes S.C."/>
            <person name="Myers E.W."/>
            <person name="Teeling E.C."/>
        </authorList>
    </citation>
    <scope>NUCLEOTIDE SEQUENCE [LARGE SCALE GENOMIC DNA]</scope>
    <source>
        <strain evidence="1">MMolMol1</strain>
        <tissue evidence="1">Muscle</tissue>
    </source>
</reference>
<dbReference type="AlphaFoldDB" id="A0A7J8EEL5"/>
<proteinExistence type="predicted"/>
<sequence length="131" mass="15302">MASLLEVLFFFFGNEPKHFLSTLPVQAVVLFLKNIFHYISLHIKAMKKFEENHQCRHVPFLFHSKPFCICKHIYFSHCLVFYHGCLSFSQNLSENICPAIEFQCCSLLASRLRESHILSTLKFSIFPTAEK</sequence>
<dbReference type="InParanoid" id="A0A7J8EEL5"/>
<gene>
    <name evidence="1" type="ORF">HJG59_008895</name>
</gene>